<dbReference type="Proteomes" id="UP000050794">
    <property type="component" value="Unassembled WGS sequence"/>
</dbReference>
<evidence type="ECO:0000313" key="3">
    <source>
        <dbReference type="Proteomes" id="UP000050794"/>
    </source>
</evidence>
<accession>A0A183VB26</accession>
<feature type="region of interest" description="Disordered" evidence="1">
    <location>
        <begin position="35"/>
        <end position="71"/>
    </location>
</feature>
<gene>
    <name evidence="2" type="ORF">TCNE_LOCUS17945</name>
</gene>
<dbReference type="EMBL" id="UYWY01024966">
    <property type="protein sequence ID" value="VDM49266.1"/>
    <property type="molecule type" value="Genomic_DNA"/>
</dbReference>
<organism evidence="3 4">
    <name type="scientific">Toxocara canis</name>
    <name type="common">Canine roundworm</name>
    <dbReference type="NCBI Taxonomy" id="6265"/>
    <lineage>
        <taxon>Eukaryota</taxon>
        <taxon>Metazoa</taxon>
        <taxon>Ecdysozoa</taxon>
        <taxon>Nematoda</taxon>
        <taxon>Chromadorea</taxon>
        <taxon>Rhabditida</taxon>
        <taxon>Spirurina</taxon>
        <taxon>Ascaridomorpha</taxon>
        <taxon>Ascaridoidea</taxon>
        <taxon>Toxocaridae</taxon>
        <taxon>Toxocara</taxon>
    </lineage>
</organism>
<evidence type="ECO:0000256" key="1">
    <source>
        <dbReference type="SAM" id="MobiDB-lite"/>
    </source>
</evidence>
<evidence type="ECO:0000313" key="2">
    <source>
        <dbReference type="EMBL" id="VDM49266.1"/>
    </source>
</evidence>
<dbReference type="AlphaFoldDB" id="A0A183VB26"/>
<reference evidence="2 3" key="2">
    <citation type="submission" date="2018-11" db="EMBL/GenBank/DDBJ databases">
        <authorList>
            <consortium name="Pathogen Informatics"/>
        </authorList>
    </citation>
    <scope>NUCLEOTIDE SEQUENCE [LARGE SCALE GENOMIC DNA]</scope>
</reference>
<evidence type="ECO:0000313" key="4">
    <source>
        <dbReference type="WBParaSite" id="TCNE_0001795001-mRNA-1"/>
    </source>
</evidence>
<sequence>MFESTMSDLVENLEKVIRRVRWWILEGTLPHPWSEGCGGWDDAGKPSGSIPRLQSRTNEGRGLKLTMGVEH</sequence>
<reference evidence="4" key="1">
    <citation type="submission" date="2016-06" db="UniProtKB">
        <authorList>
            <consortium name="WormBaseParasite"/>
        </authorList>
    </citation>
    <scope>IDENTIFICATION</scope>
</reference>
<proteinExistence type="predicted"/>
<name>A0A183VB26_TOXCA</name>
<protein>
    <submittedName>
        <fullName evidence="2 4">Uncharacterized protein</fullName>
    </submittedName>
</protein>
<dbReference type="WBParaSite" id="TCNE_0001795001-mRNA-1">
    <property type="protein sequence ID" value="TCNE_0001795001-mRNA-1"/>
    <property type="gene ID" value="TCNE_0001795001"/>
</dbReference>
<keyword evidence="3" id="KW-1185">Reference proteome</keyword>